<accession>A0ABM8RWD4</accession>
<reference evidence="1 2" key="1">
    <citation type="submission" date="2021-02" db="EMBL/GenBank/DDBJ databases">
        <authorList>
            <person name="Han P."/>
        </authorList>
    </citation>
    <scope>NUCLEOTIDE SEQUENCE [LARGE SCALE GENOMIC DNA]</scope>
    <source>
        <strain evidence="1">Candidatus Nitrospira sp. ZN2</strain>
    </source>
</reference>
<organism evidence="1 2">
    <name type="scientific">Nitrospira defluvii</name>
    <dbReference type="NCBI Taxonomy" id="330214"/>
    <lineage>
        <taxon>Bacteria</taxon>
        <taxon>Pseudomonadati</taxon>
        <taxon>Nitrospirota</taxon>
        <taxon>Nitrospiria</taxon>
        <taxon>Nitrospirales</taxon>
        <taxon>Nitrospiraceae</taxon>
        <taxon>Nitrospira</taxon>
    </lineage>
</organism>
<dbReference type="NCBIfam" id="TIGR02436">
    <property type="entry name" value="four helix bundle protein"/>
    <property type="match status" value="1"/>
</dbReference>
<comment type="caution">
    <text evidence="1">The sequence shown here is derived from an EMBL/GenBank/DDBJ whole genome shotgun (WGS) entry which is preliminary data.</text>
</comment>
<dbReference type="CDD" id="cd16377">
    <property type="entry name" value="23S_rRNA_IVP_like"/>
    <property type="match status" value="1"/>
</dbReference>
<sequence length="145" mass="16768">MVRGERGFAQSERYIFPFERLEVWQESIELADVVLGLLERIPPNRHLRMVSQLEGAVTSIAQNIAEGKGRQHTKEFLQYLSIAQGSLYETVTSTEVFRRNKLFDEVEYVKVRGKTEQIDRKLNGLMNSVRGKKRGERVSDLGRKQ</sequence>
<dbReference type="PANTHER" id="PTHR38471:SF2">
    <property type="entry name" value="FOUR HELIX BUNDLE PROTEIN"/>
    <property type="match status" value="1"/>
</dbReference>
<proteinExistence type="predicted"/>
<gene>
    <name evidence="1" type="ORF">NSPZN2_40507</name>
</gene>
<dbReference type="RefSeq" id="WP_246507753.1">
    <property type="nucleotide sequence ID" value="NZ_CAJNBJ010000017.1"/>
</dbReference>
<dbReference type="InterPro" id="IPR036583">
    <property type="entry name" value="23S_rRNA_IVS_sf"/>
</dbReference>
<dbReference type="Gene3D" id="1.20.1440.60">
    <property type="entry name" value="23S rRNA-intervening sequence"/>
    <property type="match status" value="1"/>
</dbReference>
<dbReference type="Proteomes" id="UP000675880">
    <property type="component" value="Unassembled WGS sequence"/>
</dbReference>
<name>A0ABM8RWD4_9BACT</name>
<evidence type="ECO:0000313" key="1">
    <source>
        <dbReference type="EMBL" id="CAE6775706.1"/>
    </source>
</evidence>
<dbReference type="Pfam" id="PF05635">
    <property type="entry name" value="23S_rRNA_IVP"/>
    <property type="match status" value="1"/>
</dbReference>
<dbReference type="InterPro" id="IPR012657">
    <property type="entry name" value="23S_rRNA-intervening_sequence"/>
</dbReference>
<keyword evidence="2" id="KW-1185">Reference proteome</keyword>
<evidence type="ECO:0000313" key="2">
    <source>
        <dbReference type="Proteomes" id="UP000675880"/>
    </source>
</evidence>
<dbReference type="EMBL" id="CAJNBJ010000017">
    <property type="protein sequence ID" value="CAE6775706.1"/>
    <property type="molecule type" value="Genomic_DNA"/>
</dbReference>
<dbReference type="SUPFAM" id="SSF158446">
    <property type="entry name" value="IVS-encoded protein-like"/>
    <property type="match status" value="1"/>
</dbReference>
<dbReference type="PANTHER" id="PTHR38471">
    <property type="entry name" value="FOUR HELIX BUNDLE PROTEIN"/>
    <property type="match status" value="1"/>
</dbReference>
<protein>
    <submittedName>
        <fullName evidence="1">Four helix bundle protein</fullName>
    </submittedName>
</protein>